<dbReference type="PROSITE" id="PS51257">
    <property type="entry name" value="PROKAR_LIPOPROTEIN"/>
    <property type="match status" value="1"/>
</dbReference>
<comment type="caution">
    <text evidence="3">The sequence shown here is derived from an EMBL/GenBank/DDBJ whole genome shotgun (WGS) entry which is preliminary data.</text>
</comment>
<feature type="region of interest" description="Disordered" evidence="2">
    <location>
        <begin position="43"/>
        <end position="75"/>
    </location>
</feature>
<dbReference type="Proteomes" id="UP001189429">
    <property type="component" value="Unassembled WGS sequence"/>
</dbReference>
<protein>
    <submittedName>
        <fullName evidence="3">Uncharacterized protein</fullName>
    </submittedName>
</protein>
<organism evidence="3 4">
    <name type="scientific">Prorocentrum cordatum</name>
    <dbReference type="NCBI Taxonomy" id="2364126"/>
    <lineage>
        <taxon>Eukaryota</taxon>
        <taxon>Sar</taxon>
        <taxon>Alveolata</taxon>
        <taxon>Dinophyceae</taxon>
        <taxon>Prorocentrales</taxon>
        <taxon>Prorocentraceae</taxon>
        <taxon>Prorocentrum</taxon>
    </lineage>
</organism>
<gene>
    <name evidence="3" type="ORF">PCOR1329_LOCUS48066</name>
</gene>
<sequence length="122" mass="13006">MLLLREMVGAEVEPSIIGYNAGISACQKGAQWQQALSLLREAVESELEPDGTPSAAPDPAGARARSSAQAPHGRSSALRVPVFIHAPRADHVLQMQGLAIQNNDEFMHEFTPSGNLLVASFC</sequence>
<keyword evidence="4" id="KW-1185">Reference proteome</keyword>
<evidence type="ECO:0000256" key="2">
    <source>
        <dbReference type="SAM" id="MobiDB-lite"/>
    </source>
</evidence>
<name>A0ABN9UF95_9DINO</name>
<accession>A0ABN9UF95</accession>
<evidence type="ECO:0000256" key="1">
    <source>
        <dbReference type="PROSITE-ProRule" id="PRU00708"/>
    </source>
</evidence>
<evidence type="ECO:0000313" key="3">
    <source>
        <dbReference type="EMBL" id="CAK0858205.1"/>
    </source>
</evidence>
<evidence type="ECO:0000313" key="4">
    <source>
        <dbReference type="Proteomes" id="UP001189429"/>
    </source>
</evidence>
<dbReference type="InterPro" id="IPR011990">
    <property type="entry name" value="TPR-like_helical_dom_sf"/>
</dbReference>
<feature type="repeat" description="PPR" evidence="1">
    <location>
        <begin position="15"/>
        <end position="49"/>
    </location>
</feature>
<dbReference type="EMBL" id="CAUYUJ010015800">
    <property type="protein sequence ID" value="CAK0858205.1"/>
    <property type="molecule type" value="Genomic_DNA"/>
</dbReference>
<dbReference type="PROSITE" id="PS51375">
    <property type="entry name" value="PPR"/>
    <property type="match status" value="1"/>
</dbReference>
<proteinExistence type="predicted"/>
<reference evidence="3" key="1">
    <citation type="submission" date="2023-10" db="EMBL/GenBank/DDBJ databases">
        <authorList>
            <person name="Chen Y."/>
            <person name="Shah S."/>
            <person name="Dougan E. K."/>
            <person name="Thang M."/>
            <person name="Chan C."/>
        </authorList>
    </citation>
    <scope>NUCLEOTIDE SEQUENCE [LARGE SCALE GENOMIC DNA]</scope>
</reference>
<dbReference type="Gene3D" id="1.25.40.10">
    <property type="entry name" value="Tetratricopeptide repeat domain"/>
    <property type="match status" value="1"/>
</dbReference>
<dbReference type="InterPro" id="IPR002885">
    <property type="entry name" value="PPR_rpt"/>
</dbReference>